<evidence type="ECO:0000259" key="2">
    <source>
        <dbReference type="Pfam" id="PF01408"/>
    </source>
</evidence>
<dbReference type="Pfam" id="PF22725">
    <property type="entry name" value="GFO_IDH_MocA_C3"/>
    <property type="match status" value="1"/>
</dbReference>
<comment type="caution">
    <text evidence="4">The sequence shown here is derived from an EMBL/GenBank/DDBJ whole genome shotgun (WGS) entry which is preliminary data.</text>
</comment>
<dbReference type="Pfam" id="PF01408">
    <property type="entry name" value="GFO_IDH_MocA"/>
    <property type="match status" value="1"/>
</dbReference>
<evidence type="ECO:0000313" key="5">
    <source>
        <dbReference type="Proteomes" id="UP001311915"/>
    </source>
</evidence>
<organism evidence="4 5">
    <name type="scientific">Solanum pinnatisectum</name>
    <name type="common">tansyleaf nightshade</name>
    <dbReference type="NCBI Taxonomy" id="50273"/>
    <lineage>
        <taxon>Eukaryota</taxon>
        <taxon>Viridiplantae</taxon>
        <taxon>Streptophyta</taxon>
        <taxon>Embryophyta</taxon>
        <taxon>Tracheophyta</taxon>
        <taxon>Spermatophyta</taxon>
        <taxon>Magnoliopsida</taxon>
        <taxon>eudicotyledons</taxon>
        <taxon>Gunneridae</taxon>
        <taxon>Pentapetalae</taxon>
        <taxon>asterids</taxon>
        <taxon>lamiids</taxon>
        <taxon>Solanales</taxon>
        <taxon>Solanaceae</taxon>
        <taxon>Solanoideae</taxon>
        <taxon>Solaneae</taxon>
        <taxon>Solanum</taxon>
    </lineage>
</organism>
<dbReference type="InterPro" id="IPR036291">
    <property type="entry name" value="NAD(P)-bd_dom_sf"/>
</dbReference>
<sequence>MADSTIQIGILGCAEIARKVSRAILLSQTATLYAVGSRSIEKAQKFAADNGFPATAKVYGSYEEVIDDPNVDAVYVPLPTSLHIKWAVLAAQKKKHLLLEKPVGLNVEEVDVILAACEANGVQFMDGTMWMHHPRTAKMREFLSDAKQFGELKSVNTCFTFTADQNFLENDIRVKPDLDGLGALGDVGWYCVRGILWAANYELPKSVIALRNPVFNKAGVIISCGASLLWEDGKVGTFHCSFLTNLTMDLTAVGTKGTLHLHDFIIPFEEKKASFISAVECGFKELALGWVPKPSEHTVTTDIPQEALMVREFCKLVGSIKNEGAKPEKKWPTLSRKTTLVLDAVKASIEKGFEAVEIISLYFFSNKFGIRASHGK</sequence>
<gene>
    <name evidence="4" type="ORF">R3W88_031233</name>
</gene>
<dbReference type="GO" id="GO:0000166">
    <property type="term" value="F:nucleotide binding"/>
    <property type="evidence" value="ECO:0007669"/>
    <property type="project" value="InterPro"/>
</dbReference>
<dbReference type="SUPFAM" id="SSF51735">
    <property type="entry name" value="NAD(P)-binding Rossmann-fold domains"/>
    <property type="match status" value="1"/>
</dbReference>
<accession>A0AAV9LKU3</accession>
<evidence type="ECO:0000256" key="1">
    <source>
        <dbReference type="ARBA" id="ARBA00010928"/>
    </source>
</evidence>
<dbReference type="Gene3D" id="3.40.50.720">
    <property type="entry name" value="NAD(P)-binding Rossmann-like Domain"/>
    <property type="match status" value="1"/>
</dbReference>
<dbReference type="InterPro" id="IPR000683">
    <property type="entry name" value="Gfo/Idh/MocA-like_OxRdtase_N"/>
</dbReference>
<dbReference type="PANTHER" id="PTHR46368:SF4">
    <property type="entry name" value="OS10G0403700 PROTEIN"/>
    <property type="match status" value="1"/>
</dbReference>
<dbReference type="Proteomes" id="UP001311915">
    <property type="component" value="Unassembled WGS sequence"/>
</dbReference>
<dbReference type="InterPro" id="IPR055170">
    <property type="entry name" value="GFO_IDH_MocA-like_dom"/>
</dbReference>
<name>A0AAV9LKU3_9SOLN</name>
<feature type="domain" description="GFO/IDH/MocA-like oxidoreductase" evidence="3">
    <location>
        <begin position="144"/>
        <end position="259"/>
    </location>
</feature>
<dbReference type="EMBL" id="JAWPEI010000005">
    <property type="protein sequence ID" value="KAK4726316.1"/>
    <property type="molecule type" value="Genomic_DNA"/>
</dbReference>
<keyword evidence="5" id="KW-1185">Reference proteome</keyword>
<protein>
    <recommendedName>
        <fullName evidence="6">Gfo/Idh/MocA-like oxidoreductase N-terminal domain-containing protein</fullName>
    </recommendedName>
</protein>
<proteinExistence type="inferred from homology"/>
<evidence type="ECO:0000259" key="3">
    <source>
        <dbReference type="Pfam" id="PF22725"/>
    </source>
</evidence>
<evidence type="ECO:0000313" key="4">
    <source>
        <dbReference type="EMBL" id="KAK4726316.1"/>
    </source>
</evidence>
<dbReference type="AlphaFoldDB" id="A0AAV9LKU3"/>
<dbReference type="PANTHER" id="PTHR46368">
    <property type="match status" value="1"/>
</dbReference>
<dbReference type="SUPFAM" id="SSF55347">
    <property type="entry name" value="Glyceraldehyde-3-phosphate dehydrogenase-like, C-terminal domain"/>
    <property type="match status" value="1"/>
</dbReference>
<feature type="domain" description="Gfo/Idh/MocA-like oxidoreductase N-terminal" evidence="2">
    <location>
        <begin position="6"/>
        <end position="125"/>
    </location>
</feature>
<dbReference type="Gene3D" id="3.30.360.10">
    <property type="entry name" value="Dihydrodipicolinate Reductase, domain 2"/>
    <property type="match status" value="1"/>
</dbReference>
<evidence type="ECO:0008006" key="6">
    <source>
        <dbReference type="Google" id="ProtNLM"/>
    </source>
</evidence>
<comment type="similarity">
    <text evidence="1">Belongs to the Gfo/Idh/MocA family.</text>
</comment>
<reference evidence="4 5" key="1">
    <citation type="submission" date="2023-10" db="EMBL/GenBank/DDBJ databases">
        <title>Genome-Wide Identification Analysis in wild type Solanum Pinnatisectum Reveals Some Genes Defensing Phytophthora Infestans.</title>
        <authorList>
            <person name="Sun C."/>
        </authorList>
    </citation>
    <scope>NUCLEOTIDE SEQUENCE [LARGE SCALE GENOMIC DNA]</scope>
    <source>
        <strain evidence="4">LQN</strain>
        <tissue evidence="4">Leaf</tissue>
    </source>
</reference>